<reference evidence="1 2" key="1">
    <citation type="submission" date="2021-06" db="EMBL/GenBank/DDBJ databases">
        <title>Caerostris extrusa draft genome.</title>
        <authorList>
            <person name="Kono N."/>
            <person name="Arakawa K."/>
        </authorList>
    </citation>
    <scope>NUCLEOTIDE SEQUENCE [LARGE SCALE GENOMIC DNA]</scope>
</reference>
<dbReference type="EMBL" id="BPLR01014858">
    <property type="protein sequence ID" value="GIY71773.1"/>
    <property type="molecule type" value="Genomic_DNA"/>
</dbReference>
<comment type="caution">
    <text evidence="1">The sequence shown here is derived from an EMBL/GenBank/DDBJ whole genome shotgun (WGS) entry which is preliminary data.</text>
</comment>
<accession>A0AAV4VP16</accession>
<dbReference type="Proteomes" id="UP001054945">
    <property type="component" value="Unassembled WGS sequence"/>
</dbReference>
<keyword evidence="2" id="KW-1185">Reference proteome</keyword>
<dbReference type="AlphaFoldDB" id="A0AAV4VP16"/>
<name>A0AAV4VP16_CAEEX</name>
<protein>
    <submittedName>
        <fullName evidence="1">Uncharacterized protein</fullName>
    </submittedName>
</protein>
<evidence type="ECO:0000313" key="1">
    <source>
        <dbReference type="EMBL" id="GIY71773.1"/>
    </source>
</evidence>
<sequence>MLTLDELPSDELAPFFFFFCSFYSSSSLCRLATSQLSVHAFPKYLNETNAQLSKLCEEEKRKKSSKGKVVCHVEGNQIPNERSACATMLNDGHLRISREWGTALFGVIYSIHSFSPQNRKDSSDSRV</sequence>
<gene>
    <name evidence="1" type="ORF">CEXT_772261</name>
</gene>
<proteinExistence type="predicted"/>
<organism evidence="1 2">
    <name type="scientific">Caerostris extrusa</name>
    <name type="common">Bark spider</name>
    <name type="synonym">Caerostris bankana</name>
    <dbReference type="NCBI Taxonomy" id="172846"/>
    <lineage>
        <taxon>Eukaryota</taxon>
        <taxon>Metazoa</taxon>
        <taxon>Ecdysozoa</taxon>
        <taxon>Arthropoda</taxon>
        <taxon>Chelicerata</taxon>
        <taxon>Arachnida</taxon>
        <taxon>Araneae</taxon>
        <taxon>Araneomorphae</taxon>
        <taxon>Entelegynae</taxon>
        <taxon>Araneoidea</taxon>
        <taxon>Araneidae</taxon>
        <taxon>Caerostris</taxon>
    </lineage>
</organism>
<evidence type="ECO:0000313" key="2">
    <source>
        <dbReference type="Proteomes" id="UP001054945"/>
    </source>
</evidence>